<dbReference type="GO" id="GO:0031528">
    <property type="term" value="C:microvillus membrane"/>
    <property type="evidence" value="ECO:0007669"/>
    <property type="project" value="UniProtKB-SubCell"/>
</dbReference>
<dbReference type="GO" id="GO:0016324">
    <property type="term" value="C:apical plasma membrane"/>
    <property type="evidence" value="ECO:0007669"/>
    <property type="project" value="TreeGrafter"/>
</dbReference>
<feature type="transmembrane region" description="Helical" evidence="7">
    <location>
        <begin position="746"/>
        <end position="765"/>
    </location>
</feature>
<feature type="non-terminal residue" evidence="8">
    <location>
        <position position="812"/>
    </location>
</feature>
<dbReference type="GO" id="GO:0009986">
    <property type="term" value="C:cell surface"/>
    <property type="evidence" value="ECO:0007669"/>
    <property type="project" value="TreeGrafter"/>
</dbReference>
<dbReference type="AlphaFoldDB" id="A0A7L1Y8U5"/>
<keyword evidence="6" id="KW-0325">Glycoprotein</keyword>
<sequence>VPSKTYDTGAYHEPGAIGILFKIVHAFLYLVQPNSFPQGKQINYFFLKIQTFFQVQFLKNVVLTLQAIYYEIGFIVSAALGLLFILLLPLVGLCFCMCRCCDNCGGEMHQRQKKNADCQRSCFATFLFVASLIIRQVVGVLCAYAANQHLTNQVRGAKKLVNSNFKDLKVFLNDTPAQIDYLVSQYNTTKDKALSDLNSKYFDLKGVSNVYLKASIRETKEALENVSVSVEVLQEGTERLHANLTDVKMHLSNTLNDSACNAAQAASTCNIIRNSLSQLSINANFSGLPGVSSQLAKVNDVLKIDLSSLVQKVSFNDTPDLVVNQTRNILSDIKSVLESIGSNITTFTKTLPVQKILEDLMVYLTQSEAYVQDYFPVVEQYDFYRWLGCLILCCMVVLILVFYYLGLLCGTCGYDKHASPTTRGCISNTGGNFLMAGVGFSFLFSWVLMIVVVLTFVTGGNVEKLVCEPFEDKNLFKILDTPYLLNQHWKNYLAGILFKNPNVNLTFEKVYSDCKENKGIYTSLHLEYLFNINEFLNISMYTEDVALQIEHIQINLSKIILLDEIGKENLLNFSSSGIDGIDFSAYLAEINKSVTKVDLLSFANDLEARADQLPKGALENALKGHANNIRMIHNQQVVPLEQAMSTLNQSIRLLKRTSSELMVKVKNVISAVNAAQFLINNNASQVIVQETKKYMDTIVGYFEQYTEWVKESIAMEVATCKPIANVIDTAVDIFLCSYITDSVNTFWFGLGGSSMFLIPAIIFAVKLSKYYRRMDTEDVYDDVKTISMKNTENGNNGYHKEHLYGIHNPVFT</sequence>
<feature type="transmembrane region" description="Helical" evidence="7">
    <location>
        <begin position="122"/>
        <end position="146"/>
    </location>
</feature>
<dbReference type="GO" id="GO:0060219">
    <property type="term" value="P:camera-type eye photoreceptor cell differentiation"/>
    <property type="evidence" value="ECO:0007669"/>
    <property type="project" value="TreeGrafter"/>
</dbReference>
<evidence type="ECO:0000256" key="5">
    <source>
        <dbReference type="ARBA" id="ARBA00023136"/>
    </source>
</evidence>
<dbReference type="GO" id="GO:0015485">
    <property type="term" value="F:cholesterol binding"/>
    <property type="evidence" value="ECO:0007669"/>
    <property type="project" value="TreeGrafter"/>
</dbReference>
<feature type="transmembrane region" description="Helical" evidence="7">
    <location>
        <begin position="383"/>
        <end position="412"/>
    </location>
</feature>
<reference evidence="8 9" key="1">
    <citation type="submission" date="2019-09" db="EMBL/GenBank/DDBJ databases">
        <title>Bird 10,000 Genomes (B10K) Project - Family phase.</title>
        <authorList>
            <person name="Zhang G."/>
        </authorList>
    </citation>
    <scope>NUCLEOTIDE SEQUENCE [LARGE SCALE GENOMIC DNA]</scope>
    <source>
        <strain evidence="8">B10K-DU-002-46</strain>
        <tissue evidence="8">Muscle</tissue>
    </source>
</reference>
<dbReference type="PANTHER" id="PTHR22730:SF3">
    <property type="entry name" value="PROMININ-1"/>
    <property type="match status" value="1"/>
</dbReference>
<dbReference type="GO" id="GO:0005929">
    <property type="term" value="C:cilium"/>
    <property type="evidence" value="ECO:0007669"/>
    <property type="project" value="TreeGrafter"/>
</dbReference>
<evidence type="ECO:0000256" key="1">
    <source>
        <dbReference type="ARBA" id="ARBA00004475"/>
    </source>
</evidence>
<evidence type="ECO:0000313" key="8">
    <source>
        <dbReference type="EMBL" id="NXP19106.1"/>
    </source>
</evidence>
<feature type="transmembrane region" description="Helical" evidence="7">
    <location>
        <begin position="15"/>
        <end position="31"/>
    </location>
</feature>
<organism evidence="8 9">
    <name type="scientific">Scytalopus superciliaris</name>
    <dbReference type="NCBI Taxonomy" id="312124"/>
    <lineage>
        <taxon>Eukaryota</taxon>
        <taxon>Metazoa</taxon>
        <taxon>Chordata</taxon>
        <taxon>Craniata</taxon>
        <taxon>Vertebrata</taxon>
        <taxon>Euteleostomi</taxon>
        <taxon>Archelosauria</taxon>
        <taxon>Archosauria</taxon>
        <taxon>Dinosauria</taxon>
        <taxon>Saurischia</taxon>
        <taxon>Theropoda</taxon>
        <taxon>Coelurosauria</taxon>
        <taxon>Aves</taxon>
        <taxon>Neognathae</taxon>
        <taxon>Neoaves</taxon>
        <taxon>Telluraves</taxon>
        <taxon>Australaves</taxon>
        <taxon>Passeriformes</taxon>
        <taxon>Rhinocryptidae</taxon>
        <taxon>Scytalopus</taxon>
    </lineage>
</organism>
<dbReference type="EMBL" id="VXBX01002127">
    <property type="protein sequence ID" value="NXP19106.1"/>
    <property type="molecule type" value="Genomic_DNA"/>
</dbReference>
<evidence type="ECO:0000256" key="7">
    <source>
        <dbReference type="SAM" id="Phobius"/>
    </source>
</evidence>
<evidence type="ECO:0000256" key="6">
    <source>
        <dbReference type="ARBA" id="ARBA00023180"/>
    </source>
</evidence>
<evidence type="ECO:0000313" key="9">
    <source>
        <dbReference type="Proteomes" id="UP000580825"/>
    </source>
</evidence>
<dbReference type="Pfam" id="PF05478">
    <property type="entry name" value="Prominin"/>
    <property type="match status" value="1"/>
</dbReference>
<dbReference type="GO" id="GO:0045494">
    <property type="term" value="P:photoreceptor cell maintenance"/>
    <property type="evidence" value="ECO:0007669"/>
    <property type="project" value="TreeGrafter"/>
</dbReference>
<comment type="similarity">
    <text evidence="2">Belongs to the prominin family.</text>
</comment>
<proteinExistence type="inferred from homology"/>
<comment type="caution">
    <text evidence="8">The sequence shown here is derived from an EMBL/GenBank/DDBJ whole genome shotgun (WGS) entry which is preliminary data.</text>
</comment>
<keyword evidence="5 7" id="KW-0472">Membrane</keyword>
<keyword evidence="3 7" id="KW-0812">Transmembrane</keyword>
<feature type="transmembrane region" description="Helical" evidence="7">
    <location>
        <begin position="75"/>
        <end position="101"/>
    </location>
</feature>
<feature type="transmembrane region" description="Helical" evidence="7">
    <location>
        <begin position="433"/>
        <end position="457"/>
    </location>
</feature>
<comment type="subcellular location">
    <subcellularLocation>
        <location evidence="1">Cell projection</location>
        <location evidence="1">Microvillus membrane</location>
        <topology evidence="1">Multi-pass membrane protein</topology>
    </subcellularLocation>
</comment>
<dbReference type="InterPro" id="IPR008795">
    <property type="entry name" value="Prominin"/>
</dbReference>
<dbReference type="GO" id="GO:0071914">
    <property type="term" value="C:prominosome"/>
    <property type="evidence" value="ECO:0007669"/>
    <property type="project" value="TreeGrafter"/>
</dbReference>
<name>A0A7L1Y8U5_9PASS</name>
<evidence type="ECO:0000256" key="4">
    <source>
        <dbReference type="ARBA" id="ARBA00022989"/>
    </source>
</evidence>
<evidence type="ECO:0000256" key="2">
    <source>
        <dbReference type="ARBA" id="ARBA00006058"/>
    </source>
</evidence>
<evidence type="ECO:0000256" key="3">
    <source>
        <dbReference type="ARBA" id="ARBA00022692"/>
    </source>
</evidence>
<keyword evidence="9" id="KW-1185">Reference proteome</keyword>
<gene>
    <name evidence="8" type="primary">Prom1a_0</name>
    <name evidence="8" type="ORF">SCYSUP_R05312</name>
</gene>
<dbReference type="Proteomes" id="UP000580825">
    <property type="component" value="Unassembled WGS sequence"/>
</dbReference>
<feature type="non-terminal residue" evidence="8">
    <location>
        <position position="1"/>
    </location>
</feature>
<protein>
    <submittedName>
        <fullName evidence="8">PRM1A protein</fullName>
    </submittedName>
</protein>
<dbReference type="PANTHER" id="PTHR22730">
    <property type="entry name" value="PROMININ PROM PROTEIN"/>
    <property type="match status" value="1"/>
</dbReference>
<keyword evidence="4 7" id="KW-1133">Transmembrane helix</keyword>
<accession>A0A7L1Y8U5</accession>